<dbReference type="EMBL" id="JAESIY010000002">
    <property type="protein sequence ID" value="MBL3655242.1"/>
    <property type="molecule type" value="Genomic_DNA"/>
</dbReference>
<keyword evidence="2" id="KW-1185">Reference proteome</keyword>
<evidence type="ECO:0000313" key="2">
    <source>
        <dbReference type="Proteomes" id="UP000659388"/>
    </source>
</evidence>
<dbReference type="RefSeq" id="WP_202242740.1">
    <property type="nucleotide sequence ID" value="NZ_JAESIY010000002.1"/>
</dbReference>
<gene>
    <name evidence="1" type="ORF">JL102_03815</name>
</gene>
<name>A0A937K081_9BACT</name>
<evidence type="ECO:0000313" key="1">
    <source>
        <dbReference type="EMBL" id="MBL3655242.1"/>
    </source>
</evidence>
<dbReference type="Proteomes" id="UP000659388">
    <property type="component" value="Unassembled WGS sequence"/>
</dbReference>
<comment type="caution">
    <text evidence="1">The sequence shown here is derived from an EMBL/GenBank/DDBJ whole genome shotgun (WGS) entry which is preliminary data.</text>
</comment>
<accession>A0A937K081</accession>
<reference evidence="1" key="1">
    <citation type="submission" date="2021-01" db="EMBL/GenBank/DDBJ databases">
        <title>Fulvivirga kasyanovii gen. nov., sp nov., a novel member of the phylum Bacteroidetes isolated from seawater in a mussel farm.</title>
        <authorList>
            <person name="Zhao L.-H."/>
            <person name="Wang Z.-J."/>
        </authorList>
    </citation>
    <scope>NUCLEOTIDE SEQUENCE</scope>
    <source>
        <strain evidence="1">2943</strain>
    </source>
</reference>
<protein>
    <submittedName>
        <fullName evidence="1">Uncharacterized protein</fullName>
    </submittedName>
</protein>
<proteinExistence type="predicted"/>
<dbReference type="AlphaFoldDB" id="A0A937K081"/>
<organism evidence="1 2">
    <name type="scientific">Fulvivirga sediminis</name>
    <dbReference type="NCBI Taxonomy" id="2803949"/>
    <lineage>
        <taxon>Bacteria</taxon>
        <taxon>Pseudomonadati</taxon>
        <taxon>Bacteroidota</taxon>
        <taxon>Cytophagia</taxon>
        <taxon>Cytophagales</taxon>
        <taxon>Fulvivirgaceae</taxon>
        <taxon>Fulvivirga</taxon>
    </lineage>
</organism>
<sequence length="191" mass="21594">MKYIFYLILFILPATTFGQTSERPWYVPDHYKLQFAGNIGFLSAGAGYLHGHDKLETDFMVGYLPKSIGGDDIISITLKSTYSPWKIKTNSDYSIVPFSIGPYLSYSFGSQFDTLLPNEYPDGYYWWATSLRFGAYIGGRVTRDLPGNINHVALYYELGTYDLEALSYLQNMDYLSVSDIFTLALGVKIGL</sequence>